<dbReference type="InterPro" id="IPR018028">
    <property type="entry name" value="Catalase"/>
</dbReference>
<evidence type="ECO:0000256" key="5">
    <source>
        <dbReference type="ARBA" id="ARBA00023002"/>
    </source>
</evidence>
<evidence type="ECO:0000256" key="9">
    <source>
        <dbReference type="PIRSR" id="PIRSR038928-1"/>
    </source>
</evidence>
<dbReference type="PANTHER" id="PTHR11465">
    <property type="entry name" value="CATALASE"/>
    <property type="match status" value="1"/>
</dbReference>
<dbReference type="RefSeq" id="WP_071163604.1">
    <property type="nucleotide sequence ID" value="NZ_CP017812.1"/>
</dbReference>
<accession>A0A1D9MIV6</accession>
<dbReference type="PIRSF" id="PIRSF038928">
    <property type="entry name" value="Catalase_clade1-3"/>
    <property type="match status" value="1"/>
</dbReference>
<dbReference type="Proteomes" id="UP000176288">
    <property type="component" value="Chromosome"/>
</dbReference>
<evidence type="ECO:0000313" key="15">
    <source>
        <dbReference type="Proteomes" id="UP000176288"/>
    </source>
</evidence>
<dbReference type="PROSITE" id="PS00437">
    <property type="entry name" value="CATALASE_1"/>
    <property type="match status" value="1"/>
</dbReference>
<reference evidence="14 15" key="1">
    <citation type="submission" date="2016-10" db="EMBL/GenBank/DDBJ databases">
        <title>Actinomyces aegypiusis sp. nov., isolated from the Aegypius monachus in Qinghai Tibet Plateau China.</title>
        <authorList>
            <person name="Wang Y."/>
        </authorList>
    </citation>
    <scope>NUCLEOTIDE SEQUENCE [LARGE SCALE GENOMIC DNA]</scope>
    <source>
        <strain evidence="14 15">VUL4_3</strain>
    </source>
</reference>
<dbReference type="KEGG" id="avu:BK816_01530"/>
<feature type="binding site" description="axial binding residue" evidence="10">
    <location>
        <position position="346"/>
    </location>
    <ligand>
        <name>heme</name>
        <dbReference type="ChEBI" id="CHEBI:30413"/>
    </ligand>
    <ligandPart>
        <name>Fe</name>
        <dbReference type="ChEBI" id="CHEBI:18248"/>
    </ligandPart>
</feature>
<dbReference type="GO" id="GO:0005737">
    <property type="term" value="C:cytoplasm"/>
    <property type="evidence" value="ECO:0007669"/>
    <property type="project" value="TreeGrafter"/>
</dbReference>
<dbReference type="InterPro" id="IPR010582">
    <property type="entry name" value="Catalase_immune_responsive"/>
</dbReference>
<dbReference type="AlphaFoldDB" id="A0A1D9MIV6"/>
<proteinExistence type="inferred from homology"/>
<comment type="catalytic activity">
    <reaction evidence="8 11">
        <text>2 H2O2 = O2 + 2 H2O</text>
        <dbReference type="Rhea" id="RHEA:20309"/>
        <dbReference type="ChEBI" id="CHEBI:15377"/>
        <dbReference type="ChEBI" id="CHEBI:15379"/>
        <dbReference type="ChEBI" id="CHEBI:16240"/>
        <dbReference type="EC" id="1.11.1.6"/>
    </reaction>
</comment>
<feature type="active site" evidence="9">
    <location>
        <position position="136"/>
    </location>
</feature>
<comment type="cofactor">
    <cofactor evidence="10">
        <name>heme</name>
        <dbReference type="ChEBI" id="CHEBI:30413"/>
    </cofactor>
</comment>
<evidence type="ECO:0000256" key="2">
    <source>
        <dbReference type="ARBA" id="ARBA00022559"/>
    </source>
</evidence>
<comment type="similarity">
    <text evidence="1 11">Belongs to the catalase family.</text>
</comment>
<keyword evidence="6 10" id="KW-0408">Iron</keyword>
<evidence type="ECO:0000256" key="11">
    <source>
        <dbReference type="RuleBase" id="RU000498"/>
    </source>
</evidence>
<evidence type="ECO:0000256" key="3">
    <source>
        <dbReference type="ARBA" id="ARBA00022617"/>
    </source>
</evidence>
<evidence type="ECO:0000256" key="10">
    <source>
        <dbReference type="PIRSR" id="PIRSR038928-2"/>
    </source>
</evidence>
<dbReference type="InterPro" id="IPR011614">
    <property type="entry name" value="Catalase_core"/>
</dbReference>
<gene>
    <name evidence="14" type="ORF">BK816_01530</name>
</gene>
<sequence length="494" mass="55398">MTNANHSVPGVNTSGSTTITGCPVQADTHSLTAGPDGPIMLHDVHFVEQMAHFDRERVPERVVHAKGSGAFGEFEVTEDVSAYTKAVVFQPGTKTEMLARFSTVAGEQGSPDTWRDPRGFALKFYTTEGNLDIVGNNTPIFFIRDAIKFPHFIRSQKRRGASGLRDNTMQWDFWSLNPESAHQVTYLMGDRGIPATYREMNGYGSHTYMWINAEGEKFWVKYHFISRQGVRGLTNAEADKLAGIDADTHRRDLFEAIERGDFPQWDLYVQVIPFEEGFTYRYNIFDVTKVVSLKDYPRIKVGTFTLNKNPENYFAQIEQAAFDPSALVPGTGLSPDKMLLGRVFSYADTHRHRIGANYLQLPVNRPKNAPVNTYAADGPMAYDHNGDLPPYAPNSFDRPFADQQGVAEDSFGVSGDLVRRAQTIRSAEDDDFSQARDLLMNVFNDAQRDEFVQNVAGHIAGVSDEGVRERAFQYWAKIDQGISDRIRVAHAEIA</sequence>
<dbReference type="Pfam" id="PF06628">
    <property type="entry name" value="Catalase-rel"/>
    <property type="match status" value="1"/>
</dbReference>
<protein>
    <recommendedName>
        <fullName evidence="11">Catalase</fullName>
        <ecNumber evidence="11">1.11.1.6</ecNumber>
    </recommendedName>
</protein>
<dbReference type="EC" id="1.11.1.6" evidence="11"/>
<dbReference type="Gene3D" id="2.40.180.10">
    <property type="entry name" value="Catalase core domain"/>
    <property type="match status" value="1"/>
</dbReference>
<dbReference type="GO" id="GO:0046872">
    <property type="term" value="F:metal ion binding"/>
    <property type="evidence" value="ECO:0007669"/>
    <property type="project" value="UniProtKB-KW"/>
</dbReference>
<keyword evidence="2 11" id="KW-0575">Peroxidase</keyword>
<keyword evidence="3 10" id="KW-0349">Heme</keyword>
<dbReference type="SMART" id="SM01060">
    <property type="entry name" value="Catalase"/>
    <property type="match status" value="1"/>
</dbReference>
<dbReference type="InterPro" id="IPR024711">
    <property type="entry name" value="Catalase_clade1/3"/>
</dbReference>
<dbReference type="GO" id="GO:0020037">
    <property type="term" value="F:heme binding"/>
    <property type="evidence" value="ECO:0007669"/>
    <property type="project" value="InterPro"/>
</dbReference>
<feature type="compositionally biased region" description="Polar residues" evidence="12">
    <location>
        <begin position="1"/>
        <end position="20"/>
    </location>
</feature>
<dbReference type="InterPro" id="IPR024708">
    <property type="entry name" value="Catalase_AS"/>
</dbReference>
<keyword evidence="4 10" id="KW-0479">Metal-binding</keyword>
<dbReference type="PROSITE" id="PS51402">
    <property type="entry name" value="CATALASE_3"/>
    <property type="match status" value="1"/>
</dbReference>
<dbReference type="GO" id="GO:0042542">
    <property type="term" value="P:response to hydrogen peroxide"/>
    <property type="evidence" value="ECO:0007669"/>
    <property type="project" value="TreeGrafter"/>
</dbReference>
<feature type="domain" description="Catalase core" evidence="13">
    <location>
        <begin position="17"/>
        <end position="400"/>
    </location>
</feature>
<dbReference type="PRINTS" id="PR00067">
    <property type="entry name" value="CATALASE"/>
</dbReference>
<evidence type="ECO:0000259" key="13">
    <source>
        <dbReference type="SMART" id="SM01060"/>
    </source>
</evidence>
<evidence type="ECO:0000313" key="14">
    <source>
        <dbReference type="EMBL" id="AOZ72138.1"/>
    </source>
</evidence>
<dbReference type="InterPro" id="IPR040333">
    <property type="entry name" value="Catalase_3"/>
</dbReference>
<organism evidence="14 15">
    <name type="scientific">Boudabousia tangfeifanii</name>
    <dbReference type="NCBI Taxonomy" id="1912795"/>
    <lineage>
        <taxon>Bacteria</taxon>
        <taxon>Bacillati</taxon>
        <taxon>Actinomycetota</taxon>
        <taxon>Actinomycetes</taxon>
        <taxon>Actinomycetales</taxon>
        <taxon>Actinomycetaceae</taxon>
        <taxon>Boudabousia</taxon>
    </lineage>
</organism>
<name>A0A1D9MIV6_9ACTO</name>
<dbReference type="PANTHER" id="PTHR11465:SF9">
    <property type="entry name" value="CATALASE"/>
    <property type="match status" value="1"/>
</dbReference>
<keyword evidence="5 11" id="KW-0560">Oxidoreductase</keyword>
<dbReference type="GO" id="GO:0042744">
    <property type="term" value="P:hydrogen peroxide catabolic process"/>
    <property type="evidence" value="ECO:0007669"/>
    <property type="project" value="UniProtKB-KW"/>
</dbReference>
<feature type="active site" evidence="9">
    <location>
        <position position="64"/>
    </location>
</feature>
<dbReference type="STRING" id="1912795.BK816_01530"/>
<dbReference type="FunFam" id="2.40.180.10:FF:000001">
    <property type="entry name" value="Catalase"/>
    <property type="match status" value="1"/>
</dbReference>
<evidence type="ECO:0000256" key="12">
    <source>
        <dbReference type="SAM" id="MobiDB-lite"/>
    </source>
</evidence>
<dbReference type="InterPro" id="IPR002226">
    <property type="entry name" value="Catalase_haem_BS"/>
</dbReference>
<feature type="region of interest" description="Disordered" evidence="12">
    <location>
        <begin position="1"/>
        <end position="21"/>
    </location>
</feature>
<evidence type="ECO:0000256" key="7">
    <source>
        <dbReference type="ARBA" id="ARBA00023324"/>
    </source>
</evidence>
<dbReference type="EMBL" id="CP017812">
    <property type="protein sequence ID" value="AOZ72138.1"/>
    <property type="molecule type" value="Genomic_DNA"/>
</dbReference>
<dbReference type="GO" id="GO:0004096">
    <property type="term" value="F:catalase activity"/>
    <property type="evidence" value="ECO:0007669"/>
    <property type="project" value="UniProtKB-EC"/>
</dbReference>
<evidence type="ECO:0000256" key="1">
    <source>
        <dbReference type="ARBA" id="ARBA00005329"/>
    </source>
</evidence>
<evidence type="ECO:0000256" key="8">
    <source>
        <dbReference type="ARBA" id="ARBA00049254"/>
    </source>
</evidence>
<dbReference type="CDD" id="cd08156">
    <property type="entry name" value="catalase_clade_3"/>
    <property type="match status" value="1"/>
</dbReference>
<keyword evidence="15" id="KW-1185">Reference proteome</keyword>
<dbReference type="OrthoDB" id="3169619at2"/>
<dbReference type="Pfam" id="PF00199">
    <property type="entry name" value="Catalase"/>
    <property type="match status" value="1"/>
</dbReference>
<evidence type="ECO:0000256" key="6">
    <source>
        <dbReference type="ARBA" id="ARBA00023004"/>
    </source>
</evidence>
<evidence type="ECO:0000256" key="4">
    <source>
        <dbReference type="ARBA" id="ARBA00022723"/>
    </source>
</evidence>
<dbReference type="PROSITE" id="PS00438">
    <property type="entry name" value="CATALASE_2"/>
    <property type="match status" value="1"/>
</dbReference>
<keyword evidence="7 11" id="KW-0376">Hydrogen peroxide</keyword>
<dbReference type="SUPFAM" id="SSF56634">
    <property type="entry name" value="Heme-dependent catalase-like"/>
    <property type="match status" value="1"/>
</dbReference>
<dbReference type="InterPro" id="IPR020835">
    <property type="entry name" value="Catalase_sf"/>
</dbReference>